<feature type="domain" description="RlpA-like protein double-psi beta-barrel" evidence="5">
    <location>
        <begin position="114"/>
        <end position="200"/>
    </location>
</feature>
<dbReference type="PANTHER" id="PTHR34183:SF8">
    <property type="entry name" value="ENDOLYTIC PEPTIDOGLYCAN TRANSGLYCOSYLASE RLPA-RELATED"/>
    <property type="match status" value="1"/>
</dbReference>
<evidence type="ECO:0000256" key="4">
    <source>
        <dbReference type="RuleBase" id="RU003495"/>
    </source>
</evidence>
<comment type="function">
    <text evidence="3">Lytic transglycosylase with a strong preference for naked glycan strands that lack stem peptides.</text>
</comment>
<dbReference type="EMBL" id="RAHX01000001">
    <property type="protein sequence ID" value="RJY08889.1"/>
    <property type="molecule type" value="Genomic_DNA"/>
</dbReference>
<evidence type="ECO:0000259" key="5">
    <source>
        <dbReference type="Pfam" id="PF03330"/>
    </source>
</evidence>
<comment type="caution">
    <text evidence="6">The sequence shown here is derived from an EMBL/GenBank/DDBJ whole genome shotgun (WGS) entry which is preliminary data.</text>
</comment>
<gene>
    <name evidence="3" type="primary">rlpA</name>
    <name evidence="6" type="ORF">D6201_05515</name>
</gene>
<protein>
    <recommendedName>
        <fullName evidence="3">Endolytic peptidoglycan transglycosylase RlpA</fullName>
        <ecNumber evidence="3">4.2.2.-</ecNumber>
    </recommendedName>
</protein>
<dbReference type="GO" id="GO:0000270">
    <property type="term" value="P:peptidoglycan metabolic process"/>
    <property type="evidence" value="ECO:0007669"/>
    <property type="project" value="UniProtKB-UniRule"/>
</dbReference>
<proteinExistence type="inferred from homology"/>
<dbReference type="InterPro" id="IPR009009">
    <property type="entry name" value="RlpA-like_DPBB"/>
</dbReference>
<dbReference type="EC" id="4.2.2.-" evidence="3"/>
<dbReference type="CDD" id="cd22268">
    <property type="entry name" value="DPBB_RlpA-like"/>
    <property type="match status" value="1"/>
</dbReference>
<dbReference type="SUPFAM" id="SSF50685">
    <property type="entry name" value="Barwin-like endoglucanases"/>
    <property type="match status" value="1"/>
</dbReference>
<dbReference type="HAMAP" id="MF_02071">
    <property type="entry name" value="RlpA"/>
    <property type="match status" value="1"/>
</dbReference>
<accession>A0A419RSY9</accession>
<dbReference type="InterPro" id="IPR036908">
    <property type="entry name" value="RlpA-like_sf"/>
</dbReference>
<comment type="similarity">
    <text evidence="3 4">Belongs to the RlpA family.</text>
</comment>
<dbReference type="OrthoDB" id="9779128at2"/>
<organism evidence="6 7">
    <name type="scientific">Aurantiacibacter aquimixticola</name>
    <dbReference type="NCBI Taxonomy" id="1958945"/>
    <lineage>
        <taxon>Bacteria</taxon>
        <taxon>Pseudomonadati</taxon>
        <taxon>Pseudomonadota</taxon>
        <taxon>Alphaproteobacteria</taxon>
        <taxon>Sphingomonadales</taxon>
        <taxon>Erythrobacteraceae</taxon>
        <taxon>Aurantiacibacter</taxon>
    </lineage>
</organism>
<evidence type="ECO:0000256" key="2">
    <source>
        <dbReference type="ARBA" id="ARBA00023316"/>
    </source>
</evidence>
<dbReference type="NCBIfam" id="TIGR00413">
    <property type="entry name" value="rlpA"/>
    <property type="match status" value="1"/>
</dbReference>
<evidence type="ECO:0000256" key="3">
    <source>
        <dbReference type="HAMAP-Rule" id="MF_02071"/>
    </source>
</evidence>
<dbReference type="GO" id="GO:0008932">
    <property type="term" value="F:lytic endotransglycosylase activity"/>
    <property type="evidence" value="ECO:0007669"/>
    <property type="project" value="UniProtKB-UniRule"/>
</dbReference>
<sequence>MIYQCPVSAPPMDGNSTKRLTPRAVAVLAAIALLGSTGAGYAEQSQERVDLAAETTATEAAPAGPVFTPSDEAEFAEAFNAFDEPVEPAIPDHAVDITTIEPAAPPLSTSLGSGIASYYGRRFHGRRTANGERFDMNAMTAAHKTLPFGTRVRVTNPRSGQSVVVRINDRGPFTPGRTIDLSRAAATEIGLIRRGHGNVELELLD</sequence>
<dbReference type="InterPro" id="IPR012997">
    <property type="entry name" value="RplA"/>
</dbReference>
<dbReference type="GO" id="GO:0071555">
    <property type="term" value="P:cell wall organization"/>
    <property type="evidence" value="ECO:0007669"/>
    <property type="project" value="UniProtKB-KW"/>
</dbReference>
<dbReference type="PANTHER" id="PTHR34183">
    <property type="entry name" value="ENDOLYTIC PEPTIDOGLYCAN TRANSGLYCOSYLASE RLPA"/>
    <property type="match status" value="1"/>
</dbReference>
<evidence type="ECO:0000313" key="7">
    <source>
        <dbReference type="Proteomes" id="UP000285232"/>
    </source>
</evidence>
<dbReference type="AlphaFoldDB" id="A0A419RSY9"/>
<keyword evidence="2 3" id="KW-0961">Cell wall biogenesis/degradation</keyword>
<evidence type="ECO:0000313" key="6">
    <source>
        <dbReference type="EMBL" id="RJY08889.1"/>
    </source>
</evidence>
<evidence type="ECO:0000256" key="1">
    <source>
        <dbReference type="ARBA" id="ARBA00023239"/>
    </source>
</evidence>
<name>A0A419RSY9_9SPHN</name>
<dbReference type="Pfam" id="PF03330">
    <property type="entry name" value="DPBB_1"/>
    <property type="match status" value="1"/>
</dbReference>
<dbReference type="Gene3D" id="2.40.40.10">
    <property type="entry name" value="RlpA-like domain"/>
    <property type="match status" value="1"/>
</dbReference>
<reference evidence="6 7" key="1">
    <citation type="journal article" date="2017" name="Int. J. Syst. Evol. Microbiol.">
        <title>Erythrobacter aquimixticola sp. nov., isolated from the junction between the ocean and a freshwater spring.</title>
        <authorList>
            <person name="Park S."/>
            <person name="Jung Y.T."/>
            <person name="Choi S.J."/>
            <person name="Yoon J.H."/>
        </authorList>
    </citation>
    <scope>NUCLEOTIDE SEQUENCE [LARGE SCALE GENOMIC DNA]</scope>
    <source>
        <strain evidence="6 7">JSSK-14</strain>
    </source>
</reference>
<dbReference type="InterPro" id="IPR034718">
    <property type="entry name" value="RlpA"/>
</dbReference>
<keyword evidence="7" id="KW-1185">Reference proteome</keyword>
<dbReference type="Proteomes" id="UP000285232">
    <property type="component" value="Unassembled WGS sequence"/>
</dbReference>
<keyword evidence="1 3" id="KW-0456">Lyase</keyword>